<dbReference type="PROSITE" id="PS50987">
    <property type="entry name" value="HTH_ARSR_2"/>
    <property type="match status" value="1"/>
</dbReference>
<dbReference type="Gene3D" id="1.10.10.10">
    <property type="entry name" value="Winged helix-like DNA-binding domain superfamily/Winged helix DNA-binding domain"/>
    <property type="match status" value="1"/>
</dbReference>
<comment type="caution">
    <text evidence="2">The sequence shown here is derived from an EMBL/GenBank/DDBJ whole genome shotgun (WGS) entry which is preliminary data.</text>
</comment>
<dbReference type="CDD" id="cd00090">
    <property type="entry name" value="HTH_ARSR"/>
    <property type="match status" value="1"/>
</dbReference>
<accession>A0A848DLH0</accession>
<dbReference type="EMBL" id="JAAXKZ010000073">
    <property type="protein sequence ID" value="NMH93558.1"/>
    <property type="molecule type" value="Genomic_DNA"/>
</dbReference>
<dbReference type="RefSeq" id="WP_169414252.1">
    <property type="nucleotide sequence ID" value="NZ_JAAXKZ010000073.1"/>
</dbReference>
<evidence type="ECO:0000313" key="3">
    <source>
        <dbReference type="Proteomes" id="UP000586918"/>
    </source>
</evidence>
<sequence length="128" mass="13887">MIERSAVPGPEHLDRVFRALAHPARRDMLARLSTAPHSVGDLAAPYAMSLAAASKHVQTLEGAGLVQRTVEGRTHMCRLDPAPLAAVHEWIGPYERFWSDPSGSLAAMFRPSGNELTPDTGQVPWPTP</sequence>
<reference evidence="2 3" key="1">
    <citation type="submission" date="2020-04" db="EMBL/GenBank/DDBJ databases">
        <authorList>
            <person name="Klaysubun C."/>
            <person name="Duangmal K."/>
            <person name="Lipun K."/>
        </authorList>
    </citation>
    <scope>NUCLEOTIDE SEQUENCE [LARGE SCALE GENOMIC DNA]</scope>
    <source>
        <strain evidence="2 3">DSM 45300</strain>
    </source>
</reference>
<dbReference type="PANTHER" id="PTHR38600">
    <property type="entry name" value="TRANSCRIPTIONAL REGULATORY PROTEIN"/>
    <property type="match status" value="1"/>
</dbReference>
<dbReference type="InterPro" id="IPR011991">
    <property type="entry name" value="ArsR-like_HTH"/>
</dbReference>
<dbReference type="InterPro" id="IPR001845">
    <property type="entry name" value="HTH_ArsR_DNA-bd_dom"/>
</dbReference>
<dbReference type="NCBIfam" id="NF033788">
    <property type="entry name" value="HTH_metalloreg"/>
    <property type="match status" value="1"/>
</dbReference>
<dbReference type="InterPro" id="IPR036390">
    <property type="entry name" value="WH_DNA-bd_sf"/>
</dbReference>
<name>A0A848DLH0_9PSEU</name>
<dbReference type="GO" id="GO:0003700">
    <property type="term" value="F:DNA-binding transcription factor activity"/>
    <property type="evidence" value="ECO:0007669"/>
    <property type="project" value="InterPro"/>
</dbReference>
<gene>
    <name evidence="2" type="ORF">HF519_18660</name>
</gene>
<dbReference type="PANTHER" id="PTHR38600:SF2">
    <property type="entry name" value="SLL0088 PROTEIN"/>
    <property type="match status" value="1"/>
</dbReference>
<evidence type="ECO:0000259" key="1">
    <source>
        <dbReference type="PROSITE" id="PS50987"/>
    </source>
</evidence>
<keyword evidence="3" id="KW-1185">Reference proteome</keyword>
<dbReference type="InterPro" id="IPR036388">
    <property type="entry name" value="WH-like_DNA-bd_sf"/>
</dbReference>
<dbReference type="Pfam" id="PF12840">
    <property type="entry name" value="HTH_20"/>
    <property type="match status" value="1"/>
</dbReference>
<proteinExistence type="predicted"/>
<evidence type="ECO:0000313" key="2">
    <source>
        <dbReference type="EMBL" id="NMH93558.1"/>
    </source>
</evidence>
<dbReference type="Proteomes" id="UP000586918">
    <property type="component" value="Unassembled WGS sequence"/>
</dbReference>
<feature type="domain" description="HTH arsR-type" evidence="1">
    <location>
        <begin position="5"/>
        <end position="99"/>
    </location>
</feature>
<dbReference type="AlphaFoldDB" id="A0A848DLH0"/>
<dbReference type="SMART" id="SM00418">
    <property type="entry name" value="HTH_ARSR"/>
    <property type="match status" value="1"/>
</dbReference>
<protein>
    <submittedName>
        <fullName evidence="2">Helix-turn-helix transcriptional regulator</fullName>
    </submittedName>
</protein>
<dbReference type="SUPFAM" id="SSF46785">
    <property type="entry name" value="Winged helix' DNA-binding domain"/>
    <property type="match status" value="1"/>
</dbReference>
<organism evidence="2 3">
    <name type="scientific">Pseudonocardia bannensis</name>
    <dbReference type="NCBI Taxonomy" id="630973"/>
    <lineage>
        <taxon>Bacteria</taxon>
        <taxon>Bacillati</taxon>
        <taxon>Actinomycetota</taxon>
        <taxon>Actinomycetes</taxon>
        <taxon>Pseudonocardiales</taxon>
        <taxon>Pseudonocardiaceae</taxon>
        <taxon>Pseudonocardia</taxon>
    </lineage>
</organism>